<dbReference type="Pfam" id="PF00664">
    <property type="entry name" value="ABC_membrane"/>
    <property type="match status" value="1"/>
</dbReference>
<dbReference type="InterPro" id="IPR003439">
    <property type="entry name" value="ABC_transporter-like_ATP-bd"/>
</dbReference>
<dbReference type="HOGENOM" id="CLU_000604_84_9_11"/>
<comment type="subcellular location">
    <subcellularLocation>
        <location evidence="1">Cell membrane</location>
        <topology evidence="1">Multi-pass membrane protein</topology>
    </subcellularLocation>
</comment>
<dbReference type="InterPro" id="IPR027417">
    <property type="entry name" value="P-loop_NTPase"/>
</dbReference>
<dbReference type="CDD" id="cd18584">
    <property type="entry name" value="ABC_6TM_AarD_CydD"/>
    <property type="match status" value="1"/>
</dbReference>
<dbReference type="SUPFAM" id="SSF52540">
    <property type="entry name" value="P-loop containing nucleoside triphosphate hydrolases"/>
    <property type="match status" value="1"/>
</dbReference>
<proteinExistence type="predicted"/>
<protein>
    <submittedName>
        <fullName evidence="11">ABC transport system, ATPase and permease components</fullName>
    </submittedName>
</protein>
<dbReference type="eggNOG" id="COG4988">
    <property type="taxonomic scope" value="Bacteria"/>
</dbReference>
<dbReference type="GO" id="GO:0005524">
    <property type="term" value="F:ATP binding"/>
    <property type="evidence" value="ECO:0007669"/>
    <property type="project" value="UniProtKB-KW"/>
</dbReference>
<dbReference type="Proteomes" id="UP000001727">
    <property type="component" value="Chromosome"/>
</dbReference>
<evidence type="ECO:0000313" key="12">
    <source>
        <dbReference type="Proteomes" id="UP000001727"/>
    </source>
</evidence>
<dbReference type="PROSITE" id="PS50929">
    <property type="entry name" value="ABC_TM1F"/>
    <property type="match status" value="1"/>
</dbReference>
<sequence length="637" mass="66186">MQLLRVSTPARRWVLLSAALSVAGVSLSIAAGLLLGHLVAGVLGGEAPLGQLAPAAGEAQPGGIGQYAQRLDLALLAWLVAVAVLRALVAWAQSRLGDSAADTVVAELRRRGLTALTHRDPRTVDVAQFRSLLTTGLDAFRPYLTGFLPAAVATFLSTPIALAAIWFQDRSSALIAAVTIPLIPFFMWLVGLLTAGRTERKLADMALLSDQLLDLSAGLPTLTAHGQQLAPTSEVERLARSHQRSTMGVLRIAFLSGMVLEFLATLSVALVAVNIGFRLLGGDMSLAAGLAVLIIVPEVYAPIREVGSRFHDAQDGAAAANAVLGVLDGPAVPADTDTPPAAEDVSATQTLPDTASLGLRVVFEDYSAPGRDGARPAGLSGQAEPGKITVLRGDNGAGKSTALLAALGLTAGTGSARVEEVAATPAATGAPQDAHESSSSGKDRSDGRNVEPAVWAGHTLWQRTAYLPQRPVLDEAAIGDTSQLSLGQRQRRAFAEQVPGKDLLILDEPTAHLDSANAGLMIGKLRAAAEGGATVLAASHDPLLIAAADRVIEVRGTSAASAPSTEVNEGGTADDPRHYRWSQHTVVRHRPLGGLRVVDRARLAAAERDGSDRGDHGGARARNFPRPLPLSRPSGQP</sequence>
<dbReference type="GO" id="GO:0016887">
    <property type="term" value="F:ATP hydrolysis activity"/>
    <property type="evidence" value="ECO:0007669"/>
    <property type="project" value="InterPro"/>
</dbReference>
<evidence type="ECO:0000256" key="8">
    <source>
        <dbReference type="SAM" id="Phobius"/>
    </source>
</evidence>
<keyword evidence="6 8" id="KW-0472">Membrane</keyword>
<dbReference type="Gene3D" id="3.40.50.300">
    <property type="entry name" value="P-loop containing nucleotide triphosphate hydrolases"/>
    <property type="match status" value="2"/>
</dbReference>
<feature type="compositionally biased region" description="Basic and acidic residues" evidence="7">
    <location>
        <begin position="433"/>
        <end position="449"/>
    </location>
</feature>
<keyword evidence="12" id="KW-1185">Reference proteome</keyword>
<evidence type="ECO:0000256" key="5">
    <source>
        <dbReference type="ARBA" id="ARBA00022989"/>
    </source>
</evidence>
<evidence type="ECO:0000256" key="2">
    <source>
        <dbReference type="ARBA" id="ARBA00022692"/>
    </source>
</evidence>
<dbReference type="KEGG" id="cur:cu0063"/>
<dbReference type="InterPro" id="IPR003593">
    <property type="entry name" value="AAA+_ATPase"/>
</dbReference>
<dbReference type="InterPro" id="IPR036640">
    <property type="entry name" value="ABC1_TM_sf"/>
</dbReference>
<dbReference type="GO" id="GO:0005886">
    <property type="term" value="C:plasma membrane"/>
    <property type="evidence" value="ECO:0007669"/>
    <property type="project" value="UniProtKB-SubCell"/>
</dbReference>
<dbReference type="PROSITE" id="PS50893">
    <property type="entry name" value="ABC_TRANSPORTER_2"/>
    <property type="match status" value="1"/>
</dbReference>
<keyword evidence="3" id="KW-0547">Nucleotide-binding</keyword>
<feature type="region of interest" description="Disordered" evidence="7">
    <location>
        <begin position="423"/>
        <end position="449"/>
    </location>
</feature>
<dbReference type="Gene3D" id="1.20.1560.10">
    <property type="entry name" value="ABC transporter type 1, transmembrane domain"/>
    <property type="match status" value="1"/>
</dbReference>
<dbReference type="EMBL" id="AM942444">
    <property type="protein sequence ID" value="CAQ04023.1"/>
    <property type="molecule type" value="Genomic_DNA"/>
</dbReference>
<feature type="region of interest" description="Disordered" evidence="7">
    <location>
        <begin position="557"/>
        <end position="578"/>
    </location>
</feature>
<gene>
    <name evidence="11" type="primary">cydD</name>
    <name evidence="11" type="ordered locus">cu0063</name>
</gene>
<feature type="compositionally biased region" description="Basic and acidic residues" evidence="7">
    <location>
        <begin position="606"/>
        <end position="618"/>
    </location>
</feature>
<keyword evidence="5 8" id="KW-1133">Transmembrane helix</keyword>
<evidence type="ECO:0000256" key="1">
    <source>
        <dbReference type="ARBA" id="ARBA00004651"/>
    </source>
</evidence>
<feature type="transmembrane region" description="Helical" evidence="8">
    <location>
        <begin position="73"/>
        <end position="92"/>
    </location>
</feature>
<feature type="transmembrane region" description="Helical" evidence="8">
    <location>
        <begin position="147"/>
        <end position="167"/>
    </location>
</feature>
<keyword evidence="4" id="KW-0067">ATP-binding</keyword>
<reference evidence="11 12" key="1">
    <citation type="journal article" date="2008" name="J. Biotechnol.">
        <title>The lifestyle of Corynebacterium urealyticum derived from its complete genome sequence established by pyrosequencing.</title>
        <authorList>
            <person name="Tauch A."/>
            <person name="Trost E."/>
            <person name="Tilker A."/>
            <person name="Ludewig U."/>
            <person name="Schneiker S."/>
            <person name="Goesmann A."/>
            <person name="Arnold W."/>
            <person name="Bekel T."/>
            <person name="Brinkrolf K."/>
            <person name="Brune I."/>
            <person name="Goetker S."/>
            <person name="Kalinowski J."/>
            <person name="Kamp P.-B."/>
            <person name="Lobo F.P."/>
            <person name="Viehoever P."/>
            <person name="Weisshaar B."/>
            <person name="Soriano F."/>
            <person name="Droege M."/>
            <person name="Puehler A."/>
        </authorList>
    </citation>
    <scope>NUCLEOTIDE SEQUENCE [LARGE SCALE GENOMIC DNA]</scope>
    <source>
        <strain evidence="12">ATCC 43042 / DSM 7109</strain>
    </source>
</reference>
<dbReference type="SMART" id="SM00382">
    <property type="entry name" value="AAA"/>
    <property type="match status" value="1"/>
</dbReference>
<dbReference type="SUPFAM" id="SSF90123">
    <property type="entry name" value="ABC transporter transmembrane region"/>
    <property type="match status" value="1"/>
</dbReference>
<feature type="domain" description="ABC transmembrane type-1" evidence="10">
    <location>
        <begin position="15"/>
        <end position="315"/>
    </location>
</feature>
<organism evidence="11 12">
    <name type="scientific">Corynebacterium urealyticum (strain ATCC 43042 / DSM 7109)</name>
    <dbReference type="NCBI Taxonomy" id="504474"/>
    <lineage>
        <taxon>Bacteria</taxon>
        <taxon>Bacillati</taxon>
        <taxon>Actinomycetota</taxon>
        <taxon>Actinomycetes</taxon>
        <taxon>Mycobacteriales</taxon>
        <taxon>Corynebacteriaceae</taxon>
        <taxon>Corynebacterium</taxon>
    </lineage>
</organism>
<feature type="transmembrane region" description="Helical" evidence="8">
    <location>
        <begin position="249"/>
        <end position="272"/>
    </location>
</feature>
<accession>B1VE34</accession>
<feature type="transmembrane region" description="Helical" evidence="8">
    <location>
        <begin position="173"/>
        <end position="195"/>
    </location>
</feature>
<dbReference type="InterPro" id="IPR011527">
    <property type="entry name" value="ABC1_TM_dom"/>
</dbReference>
<dbReference type="AlphaFoldDB" id="B1VE34"/>
<dbReference type="InterPro" id="IPR039421">
    <property type="entry name" value="Type_1_exporter"/>
</dbReference>
<dbReference type="STRING" id="504474.cu0063"/>
<dbReference type="PANTHER" id="PTHR24221:SF590">
    <property type="entry name" value="COMPONENT LINKED WITH THE ASSEMBLY OF CYTOCHROME' TRANSPORT TRANSMEMBRANE ATP-BINDING PROTEIN ABC TRANSPORTER CYDD-RELATED"/>
    <property type="match status" value="1"/>
</dbReference>
<evidence type="ECO:0000256" key="3">
    <source>
        <dbReference type="ARBA" id="ARBA00022741"/>
    </source>
</evidence>
<evidence type="ECO:0000256" key="4">
    <source>
        <dbReference type="ARBA" id="ARBA00022840"/>
    </source>
</evidence>
<evidence type="ECO:0000259" key="10">
    <source>
        <dbReference type="PROSITE" id="PS50929"/>
    </source>
</evidence>
<feature type="compositionally biased region" description="Polar residues" evidence="7">
    <location>
        <begin position="558"/>
        <end position="567"/>
    </location>
</feature>
<keyword evidence="2 8" id="KW-0812">Transmembrane</keyword>
<feature type="compositionally biased region" description="Pro residues" evidence="7">
    <location>
        <begin position="626"/>
        <end position="637"/>
    </location>
</feature>
<evidence type="ECO:0000256" key="7">
    <source>
        <dbReference type="SAM" id="MobiDB-lite"/>
    </source>
</evidence>
<dbReference type="PANTHER" id="PTHR24221">
    <property type="entry name" value="ATP-BINDING CASSETTE SUB-FAMILY B"/>
    <property type="match status" value="1"/>
</dbReference>
<name>B1VE34_CORU7</name>
<feature type="domain" description="ABC transporter" evidence="9">
    <location>
        <begin position="361"/>
        <end position="581"/>
    </location>
</feature>
<evidence type="ECO:0000256" key="6">
    <source>
        <dbReference type="ARBA" id="ARBA00023136"/>
    </source>
</evidence>
<evidence type="ECO:0000313" key="11">
    <source>
        <dbReference type="EMBL" id="CAQ04023.1"/>
    </source>
</evidence>
<evidence type="ECO:0000259" key="9">
    <source>
        <dbReference type="PROSITE" id="PS50893"/>
    </source>
</evidence>
<dbReference type="Pfam" id="PF00005">
    <property type="entry name" value="ABC_tran"/>
    <property type="match status" value="1"/>
</dbReference>
<feature type="region of interest" description="Disordered" evidence="7">
    <location>
        <begin position="606"/>
        <end position="637"/>
    </location>
</feature>
<dbReference type="GO" id="GO:0140359">
    <property type="term" value="F:ABC-type transporter activity"/>
    <property type="evidence" value="ECO:0007669"/>
    <property type="project" value="InterPro"/>
</dbReference>